<evidence type="ECO:0000256" key="15">
    <source>
        <dbReference type="ARBA" id="ARBA00057520"/>
    </source>
</evidence>
<sequence>MELMKLLNQTGRTLSCHGHHTWQISAPGSLSPVGGGDDFLDILLGDIVSSAPISPFWPSSQSDSGLSEEPTSGSDDLDSPNQPAGSASQAFYPDLPGVYLTQPAPDISIDLAGWESGLFQETTYNPWLSSAHSLTIKDLLLSGIRDPESSQHPLKELLLNEDEKKLLAKEGVQLPCQMPLTKLEEKVLKKVRRKIRNKQSAQESRKKKRLYVDSLEGRMEACSTQNMELQRKVHQLEETNRSLLEQLARLQSLLPNGSSKSAQKGTCILILLLSFSLLLPPSLQPDPHSSASQEGHVTLTRGRSRSLLAAVDTELPAFSLARGVEVLLTLVEKLRVRPEYSDPDPQTIYDHKHYL</sequence>
<feature type="region of interest" description="Disordered" evidence="17">
    <location>
        <begin position="58"/>
        <end position="88"/>
    </location>
</feature>
<dbReference type="GO" id="GO:0005789">
    <property type="term" value="C:endoplasmic reticulum membrane"/>
    <property type="evidence" value="ECO:0007669"/>
    <property type="project" value="UniProtKB-SubCell"/>
</dbReference>
<dbReference type="Gene3D" id="1.20.5.170">
    <property type="match status" value="1"/>
</dbReference>
<dbReference type="EMBL" id="JAGEUA010000009">
    <property type="protein sequence ID" value="KAL0966410.1"/>
    <property type="molecule type" value="Genomic_DNA"/>
</dbReference>
<evidence type="ECO:0000256" key="8">
    <source>
        <dbReference type="ARBA" id="ARBA00023015"/>
    </source>
</evidence>
<feature type="coiled-coil region" evidence="16">
    <location>
        <begin position="212"/>
        <end position="253"/>
    </location>
</feature>
<evidence type="ECO:0000256" key="16">
    <source>
        <dbReference type="SAM" id="Coils"/>
    </source>
</evidence>
<keyword evidence="4" id="KW-0812">Transmembrane</keyword>
<evidence type="ECO:0000256" key="12">
    <source>
        <dbReference type="ARBA" id="ARBA00023163"/>
    </source>
</evidence>
<accession>A0ABD0WA20</accession>
<dbReference type="GO" id="GO:0003677">
    <property type="term" value="F:DNA binding"/>
    <property type="evidence" value="ECO:0007669"/>
    <property type="project" value="UniProtKB-KW"/>
</dbReference>
<dbReference type="InterPro" id="IPR004827">
    <property type="entry name" value="bZIP"/>
</dbReference>
<keyword evidence="9" id="KW-0238">DNA-binding</keyword>
<keyword evidence="13" id="KW-0325">Glycoprotein</keyword>
<dbReference type="PANTHER" id="PTHR45996:SF1">
    <property type="entry name" value="CYCLIC AMP-RESPONSIVE ELEMENT-BINDING PROTEIN 3-LIKE PROTEIN 3"/>
    <property type="match status" value="1"/>
</dbReference>
<evidence type="ECO:0000313" key="20">
    <source>
        <dbReference type="Proteomes" id="UP001557470"/>
    </source>
</evidence>
<keyword evidence="11" id="KW-0010">Activator</keyword>
<evidence type="ECO:0000256" key="14">
    <source>
        <dbReference type="ARBA" id="ARBA00023242"/>
    </source>
</evidence>
<comment type="similarity">
    <text evidence="2">Belongs to the bZIP family. ATF subfamily.</text>
</comment>
<comment type="subunit">
    <text evidence="3">Binds DNA as a dimer.</text>
</comment>
<name>A0ABD0WA20_UMBPY</name>
<feature type="domain" description="BZIP" evidence="18">
    <location>
        <begin position="187"/>
        <end position="250"/>
    </location>
</feature>
<comment type="subcellular location">
    <subcellularLocation>
        <location evidence="1">Endoplasmic reticulum membrane</location>
        <topology evidence="1">Single-pass type II membrane protein</topology>
    </subcellularLocation>
</comment>
<dbReference type="PANTHER" id="PTHR45996">
    <property type="entry name" value="AGAP001464-PB"/>
    <property type="match status" value="1"/>
</dbReference>
<keyword evidence="7" id="KW-1133">Transmembrane helix</keyword>
<evidence type="ECO:0000313" key="19">
    <source>
        <dbReference type="EMBL" id="KAL0966410.1"/>
    </source>
</evidence>
<keyword evidence="10" id="KW-0472">Membrane</keyword>
<organism evidence="19 20">
    <name type="scientific">Umbra pygmaea</name>
    <name type="common">Eastern mudminnow</name>
    <dbReference type="NCBI Taxonomy" id="75934"/>
    <lineage>
        <taxon>Eukaryota</taxon>
        <taxon>Metazoa</taxon>
        <taxon>Chordata</taxon>
        <taxon>Craniata</taxon>
        <taxon>Vertebrata</taxon>
        <taxon>Euteleostomi</taxon>
        <taxon>Actinopterygii</taxon>
        <taxon>Neopterygii</taxon>
        <taxon>Teleostei</taxon>
        <taxon>Protacanthopterygii</taxon>
        <taxon>Esociformes</taxon>
        <taxon>Umbridae</taxon>
        <taxon>Umbra</taxon>
    </lineage>
</organism>
<comment type="caution">
    <text evidence="19">The sequence shown here is derived from an EMBL/GenBank/DDBJ whole genome shotgun (WGS) entry which is preliminary data.</text>
</comment>
<evidence type="ECO:0000256" key="6">
    <source>
        <dbReference type="ARBA" id="ARBA00022968"/>
    </source>
</evidence>
<dbReference type="InterPro" id="IPR046347">
    <property type="entry name" value="bZIP_sf"/>
</dbReference>
<keyword evidence="6" id="KW-0735">Signal-anchor</keyword>
<keyword evidence="5" id="KW-0256">Endoplasmic reticulum</keyword>
<evidence type="ECO:0000256" key="17">
    <source>
        <dbReference type="SAM" id="MobiDB-lite"/>
    </source>
</evidence>
<keyword evidence="20" id="KW-1185">Reference proteome</keyword>
<evidence type="ECO:0000256" key="3">
    <source>
        <dbReference type="ARBA" id="ARBA00011195"/>
    </source>
</evidence>
<keyword evidence="8" id="KW-0805">Transcription regulation</keyword>
<protein>
    <recommendedName>
        <fullName evidence="18">BZIP domain-containing protein</fullName>
    </recommendedName>
</protein>
<reference evidence="19 20" key="1">
    <citation type="submission" date="2024-06" db="EMBL/GenBank/DDBJ databases">
        <authorList>
            <person name="Pan Q."/>
            <person name="Wen M."/>
            <person name="Jouanno E."/>
            <person name="Zahm M."/>
            <person name="Klopp C."/>
            <person name="Cabau C."/>
            <person name="Louis A."/>
            <person name="Berthelot C."/>
            <person name="Parey E."/>
            <person name="Roest Crollius H."/>
            <person name="Montfort J."/>
            <person name="Robinson-Rechavi M."/>
            <person name="Bouchez O."/>
            <person name="Lampietro C."/>
            <person name="Lopez Roques C."/>
            <person name="Donnadieu C."/>
            <person name="Postlethwait J."/>
            <person name="Bobe J."/>
            <person name="Verreycken H."/>
            <person name="Guiguen Y."/>
        </authorList>
    </citation>
    <scope>NUCLEOTIDE SEQUENCE [LARGE SCALE GENOMIC DNA]</scope>
    <source>
        <strain evidence="19">Up_M1</strain>
        <tissue evidence="19">Testis</tissue>
    </source>
</reference>
<proteinExistence type="inferred from homology"/>
<keyword evidence="16" id="KW-0175">Coiled coil</keyword>
<evidence type="ECO:0000256" key="9">
    <source>
        <dbReference type="ARBA" id="ARBA00023125"/>
    </source>
</evidence>
<dbReference type="Pfam" id="PF00170">
    <property type="entry name" value="bZIP_1"/>
    <property type="match status" value="1"/>
</dbReference>
<evidence type="ECO:0000256" key="2">
    <source>
        <dbReference type="ARBA" id="ARBA00009050"/>
    </source>
</evidence>
<dbReference type="SUPFAM" id="SSF57959">
    <property type="entry name" value="Leucine zipper domain"/>
    <property type="match status" value="1"/>
</dbReference>
<evidence type="ECO:0000256" key="5">
    <source>
        <dbReference type="ARBA" id="ARBA00022824"/>
    </source>
</evidence>
<dbReference type="PROSITE" id="PS50217">
    <property type="entry name" value="BZIP"/>
    <property type="match status" value="1"/>
</dbReference>
<dbReference type="CDD" id="cd14689">
    <property type="entry name" value="bZIP_CREB3"/>
    <property type="match status" value="1"/>
</dbReference>
<keyword evidence="14" id="KW-0539">Nucleus</keyword>
<evidence type="ECO:0000256" key="7">
    <source>
        <dbReference type="ARBA" id="ARBA00022989"/>
    </source>
</evidence>
<evidence type="ECO:0000256" key="11">
    <source>
        <dbReference type="ARBA" id="ARBA00023159"/>
    </source>
</evidence>
<dbReference type="InterPro" id="IPR051381">
    <property type="entry name" value="CREB_ATF_subfamily"/>
</dbReference>
<dbReference type="SMART" id="SM00338">
    <property type="entry name" value="BRLZ"/>
    <property type="match status" value="1"/>
</dbReference>
<dbReference type="Proteomes" id="UP001557470">
    <property type="component" value="Unassembled WGS sequence"/>
</dbReference>
<evidence type="ECO:0000259" key="18">
    <source>
        <dbReference type="PROSITE" id="PS50217"/>
    </source>
</evidence>
<dbReference type="FunFam" id="1.20.5.170:FF:000042">
    <property type="entry name" value="Cyclic AMP-responsive element-binding protein 3-like protein 3"/>
    <property type="match status" value="1"/>
</dbReference>
<dbReference type="PROSITE" id="PS00036">
    <property type="entry name" value="BZIP_BASIC"/>
    <property type="match status" value="1"/>
</dbReference>
<evidence type="ECO:0000256" key="10">
    <source>
        <dbReference type="ARBA" id="ARBA00023136"/>
    </source>
</evidence>
<evidence type="ECO:0000256" key="4">
    <source>
        <dbReference type="ARBA" id="ARBA00022692"/>
    </source>
</evidence>
<comment type="function">
    <text evidence="15">Transcriptional activator. Binds the cAMP response element (CRE). Activates transcription through box-B element and CRE. Seems to function synergistically with atf6. Regulates FGF21 transcription.</text>
</comment>
<dbReference type="AlphaFoldDB" id="A0ABD0WA20"/>
<gene>
    <name evidence="19" type="ORF">UPYG_G00294990</name>
</gene>
<evidence type="ECO:0000256" key="1">
    <source>
        <dbReference type="ARBA" id="ARBA00004648"/>
    </source>
</evidence>
<keyword evidence="12" id="KW-0804">Transcription</keyword>
<evidence type="ECO:0000256" key="13">
    <source>
        <dbReference type="ARBA" id="ARBA00023180"/>
    </source>
</evidence>